<dbReference type="Gene3D" id="1.10.3680.10">
    <property type="entry name" value="TerB-like"/>
    <property type="match status" value="1"/>
</dbReference>
<dbReference type="EMBL" id="LT629787">
    <property type="protein sequence ID" value="SDT87479.1"/>
    <property type="molecule type" value="Genomic_DNA"/>
</dbReference>
<dbReference type="InterPro" id="IPR029024">
    <property type="entry name" value="TerB-like"/>
</dbReference>
<proteinExistence type="predicted"/>
<dbReference type="InterPro" id="IPR036869">
    <property type="entry name" value="J_dom_sf"/>
</dbReference>
<sequence>MLWPVTLAGGLLGAAAAGIPGALLGAVLGHALDRHWRLRRWTDVPVRLRALGGRKLSFERVLFLCLGHMAKANGRVQAVHLQLARDLMQQYRLDETRRLQAMRWFNEGRDQARSLERLVARFARREPALAVELMDACWRMALASGSLASAQQQLLNQWGKKVGVGRGEQQRMHQKHRPHSQQQAPVAREDQLQRDARLLGVALADSPDSIRRAYRRQLSRHHPDKLSARGASATVQNNAGEQIRDIKAAYARIRQYRGF</sequence>
<name>A0A1H2DXH8_9GAMM</name>
<feature type="domain" description="J" evidence="3">
    <location>
        <begin position="194"/>
        <end position="258"/>
    </location>
</feature>
<feature type="region of interest" description="Disordered" evidence="2">
    <location>
        <begin position="165"/>
        <end position="189"/>
    </location>
</feature>
<dbReference type="InterPro" id="IPR001623">
    <property type="entry name" value="DnaJ_domain"/>
</dbReference>
<dbReference type="AlphaFoldDB" id="A0A1H2DXH8"/>
<gene>
    <name evidence="4" type="ORF">SAMN05216210_0067</name>
</gene>
<organism evidence="4 5">
    <name type="scientific">Halopseudomonas salegens</name>
    <dbReference type="NCBI Taxonomy" id="1434072"/>
    <lineage>
        <taxon>Bacteria</taxon>
        <taxon>Pseudomonadati</taxon>
        <taxon>Pseudomonadota</taxon>
        <taxon>Gammaproteobacteria</taxon>
        <taxon>Pseudomonadales</taxon>
        <taxon>Pseudomonadaceae</taxon>
        <taxon>Halopseudomonas</taxon>
    </lineage>
</organism>
<protein>
    <submittedName>
        <fullName evidence="4">DnaJ like chaperone protein</fullName>
    </submittedName>
</protein>
<accession>A0A1H2DXH8</accession>
<dbReference type="Proteomes" id="UP000243924">
    <property type="component" value="Chromosome I"/>
</dbReference>
<dbReference type="RefSeq" id="WP_092383041.1">
    <property type="nucleotide sequence ID" value="NZ_LT629787.1"/>
</dbReference>
<dbReference type="Gene3D" id="1.10.287.110">
    <property type="entry name" value="DnaJ domain"/>
    <property type="match status" value="1"/>
</dbReference>
<dbReference type="InterPro" id="IPR007791">
    <property type="entry name" value="DjlA_N"/>
</dbReference>
<dbReference type="SUPFAM" id="SSF46565">
    <property type="entry name" value="Chaperone J-domain"/>
    <property type="match status" value="1"/>
</dbReference>
<dbReference type="CDD" id="cd06257">
    <property type="entry name" value="DnaJ"/>
    <property type="match status" value="1"/>
</dbReference>
<evidence type="ECO:0000259" key="3">
    <source>
        <dbReference type="PROSITE" id="PS50076"/>
    </source>
</evidence>
<keyword evidence="5" id="KW-1185">Reference proteome</keyword>
<evidence type="ECO:0000256" key="2">
    <source>
        <dbReference type="SAM" id="MobiDB-lite"/>
    </source>
</evidence>
<dbReference type="Pfam" id="PF05099">
    <property type="entry name" value="TerB"/>
    <property type="match status" value="1"/>
</dbReference>
<reference evidence="5" key="1">
    <citation type="submission" date="2016-10" db="EMBL/GenBank/DDBJ databases">
        <authorList>
            <person name="Varghese N."/>
            <person name="Submissions S."/>
        </authorList>
    </citation>
    <scope>NUCLEOTIDE SEQUENCE [LARGE SCALE GENOMIC DNA]</scope>
    <source>
        <strain evidence="5">CECT 8338</strain>
    </source>
</reference>
<dbReference type="OrthoDB" id="9782583at2"/>
<keyword evidence="1" id="KW-0143">Chaperone</keyword>
<evidence type="ECO:0000313" key="4">
    <source>
        <dbReference type="EMBL" id="SDT87479.1"/>
    </source>
</evidence>
<evidence type="ECO:0000256" key="1">
    <source>
        <dbReference type="ARBA" id="ARBA00023186"/>
    </source>
</evidence>
<dbReference type="PROSITE" id="PS50076">
    <property type="entry name" value="DNAJ_2"/>
    <property type="match status" value="1"/>
</dbReference>
<dbReference type="STRING" id="1434072.SAMN05216210_0067"/>
<dbReference type="SUPFAM" id="SSF158682">
    <property type="entry name" value="TerB-like"/>
    <property type="match status" value="1"/>
</dbReference>
<evidence type="ECO:0000313" key="5">
    <source>
        <dbReference type="Proteomes" id="UP000243924"/>
    </source>
</evidence>